<gene>
    <name evidence="3" type="ORF">OC846_001633</name>
</gene>
<reference evidence="3" key="1">
    <citation type="journal article" date="2023" name="PhytoFront">
        <title>Draft Genome Resources of Seven Strains of Tilletia horrida, Causal Agent of Kernel Smut of Rice.</title>
        <authorList>
            <person name="Khanal S."/>
            <person name="Antony Babu S."/>
            <person name="Zhou X.G."/>
        </authorList>
    </citation>
    <scope>NUCLEOTIDE SEQUENCE</scope>
    <source>
        <strain evidence="3">TX6</strain>
    </source>
</reference>
<keyword evidence="2" id="KW-0812">Transmembrane</keyword>
<feature type="compositionally biased region" description="Gly residues" evidence="1">
    <location>
        <begin position="199"/>
        <end position="214"/>
    </location>
</feature>
<name>A0AAN6GTK6_9BASI</name>
<evidence type="ECO:0000313" key="4">
    <source>
        <dbReference type="Proteomes" id="UP001176517"/>
    </source>
</evidence>
<comment type="caution">
    <text evidence="3">The sequence shown here is derived from an EMBL/GenBank/DDBJ whole genome shotgun (WGS) entry which is preliminary data.</text>
</comment>
<feature type="compositionally biased region" description="Gly residues" evidence="1">
    <location>
        <begin position="68"/>
        <end position="79"/>
    </location>
</feature>
<evidence type="ECO:0000256" key="1">
    <source>
        <dbReference type="SAM" id="MobiDB-lite"/>
    </source>
</evidence>
<feature type="compositionally biased region" description="Polar residues" evidence="1">
    <location>
        <begin position="232"/>
        <end position="242"/>
    </location>
</feature>
<feature type="transmembrane region" description="Helical" evidence="2">
    <location>
        <begin position="12"/>
        <end position="36"/>
    </location>
</feature>
<protein>
    <submittedName>
        <fullName evidence="3">Uncharacterized protein</fullName>
    </submittedName>
</protein>
<keyword evidence="2" id="KW-0472">Membrane</keyword>
<dbReference type="Proteomes" id="UP001176517">
    <property type="component" value="Unassembled WGS sequence"/>
</dbReference>
<feature type="region of interest" description="Disordered" evidence="1">
    <location>
        <begin position="66"/>
        <end position="283"/>
    </location>
</feature>
<feature type="compositionally biased region" description="Pro residues" evidence="1">
    <location>
        <begin position="336"/>
        <end position="347"/>
    </location>
</feature>
<evidence type="ECO:0000256" key="2">
    <source>
        <dbReference type="SAM" id="Phobius"/>
    </source>
</evidence>
<accession>A0AAN6GTK6</accession>
<proteinExistence type="predicted"/>
<dbReference type="EMBL" id="JAPDMZ010000025">
    <property type="protein sequence ID" value="KAK0555668.1"/>
    <property type="molecule type" value="Genomic_DNA"/>
</dbReference>
<organism evidence="3 4">
    <name type="scientific">Tilletia horrida</name>
    <dbReference type="NCBI Taxonomy" id="155126"/>
    <lineage>
        <taxon>Eukaryota</taxon>
        <taxon>Fungi</taxon>
        <taxon>Dikarya</taxon>
        <taxon>Basidiomycota</taxon>
        <taxon>Ustilaginomycotina</taxon>
        <taxon>Exobasidiomycetes</taxon>
        <taxon>Tilletiales</taxon>
        <taxon>Tilletiaceae</taxon>
        <taxon>Tilletia</taxon>
    </lineage>
</organism>
<feature type="compositionally biased region" description="Polar residues" evidence="1">
    <location>
        <begin position="117"/>
        <end position="142"/>
    </location>
</feature>
<keyword evidence="2" id="KW-1133">Transmembrane helix</keyword>
<feature type="compositionally biased region" description="Gly residues" evidence="1">
    <location>
        <begin position="384"/>
        <end position="394"/>
    </location>
</feature>
<sequence length="431" mass="44646">MGMIKQDTSGITPFALVAICAGIGAAFILAIAVAFICKAVNRPTEEAMPYLINGRGALYQPSAAGYGARQGAGQPGKGGQQQQQQLGGDLTRSPSIASQSRTNLLSGAQPMGRDDSFNTAFNASNDNLSRTHTRGTSSSISKNPFPGPPMAARRPGFGPGGGHPPLPGQTIAPDGSGFAPGQLFRGPGGSSPLPSPGGYSSGPGGPGFLNGFGQPGFLSVNPSLDLPRTSRETTAPNNNRMSMVSMARGPPPATAESRRRSRYSRIGGPDGMTNGNRQSRRIDSVGPGVLRKSMFLNADAQFPGLEALQRTGSNQGAPQLPPHQPQTSFYQQQPPASSPQPQMPVLPPQQDANGGNAPTLRRVESVNRGDPRRRSNYVTNGRPLGAGGDAGGLGRRPSAGAPRPSFDPHGPRPGMGMGMGYNNAPPLPTYN</sequence>
<keyword evidence="4" id="KW-1185">Reference proteome</keyword>
<feature type="compositionally biased region" description="Basic and acidic residues" evidence="1">
    <location>
        <begin position="361"/>
        <end position="373"/>
    </location>
</feature>
<feature type="compositionally biased region" description="Polar residues" evidence="1">
    <location>
        <begin position="92"/>
        <end position="106"/>
    </location>
</feature>
<feature type="region of interest" description="Disordered" evidence="1">
    <location>
        <begin position="310"/>
        <end position="431"/>
    </location>
</feature>
<dbReference type="AlphaFoldDB" id="A0AAN6GTK6"/>
<evidence type="ECO:0000313" key="3">
    <source>
        <dbReference type="EMBL" id="KAK0555668.1"/>
    </source>
</evidence>